<name>A0A0F9AGH5_9ZZZZ</name>
<dbReference type="EMBL" id="LAZR01042846">
    <property type="protein sequence ID" value="KKL08520.1"/>
    <property type="molecule type" value="Genomic_DNA"/>
</dbReference>
<proteinExistence type="predicted"/>
<accession>A0A0F9AGH5</accession>
<protein>
    <submittedName>
        <fullName evidence="1">Uncharacterized protein</fullName>
    </submittedName>
</protein>
<dbReference type="AlphaFoldDB" id="A0A0F9AGH5"/>
<gene>
    <name evidence="1" type="ORF">LCGC14_2575010</name>
</gene>
<organism evidence="1">
    <name type="scientific">marine sediment metagenome</name>
    <dbReference type="NCBI Taxonomy" id="412755"/>
    <lineage>
        <taxon>unclassified sequences</taxon>
        <taxon>metagenomes</taxon>
        <taxon>ecological metagenomes</taxon>
    </lineage>
</organism>
<comment type="caution">
    <text evidence="1">The sequence shown here is derived from an EMBL/GenBank/DDBJ whole genome shotgun (WGS) entry which is preliminary data.</text>
</comment>
<sequence length="84" mass="9682">MKIKIIYCSILSDHVLAMPEFTHSEMVKAKGLSDPKLVNYITSQKDRYGHKFKKDSKKTFGFDYTSNQGGVKVEVYEEPHVKQL</sequence>
<evidence type="ECO:0000313" key="1">
    <source>
        <dbReference type="EMBL" id="KKL08520.1"/>
    </source>
</evidence>
<reference evidence="1" key="1">
    <citation type="journal article" date="2015" name="Nature">
        <title>Complex archaea that bridge the gap between prokaryotes and eukaryotes.</title>
        <authorList>
            <person name="Spang A."/>
            <person name="Saw J.H."/>
            <person name="Jorgensen S.L."/>
            <person name="Zaremba-Niedzwiedzka K."/>
            <person name="Martijn J."/>
            <person name="Lind A.E."/>
            <person name="van Eijk R."/>
            <person name="Schleper C."/>
            <person name="Guy L."/>
            <person name="Ettema T.J."/>
        </authorList>
    </citation>
    <scope>NUCLEOTIDE SEQUENCE</scope>
</reference>